<evidence type="ECO:0000313" key="1">
    <source>
        <dbReference type="EMBL" id="OKY77910.1"/>
    </source>
</evidence>
<evidence type="ECO:0008006" key="3">
    <source>
        <dbReference type="Google" id="ProtNLM"/>
    </source>
</evidence>
<dbReference type="AlphaFoldDB" id="A0A1Q6DU61"/>
<dbReference type="InParanoid" id="A0A1Q6DU61"/>
<evidence type="ECO:0000313" key="2">
    <source>
        <dbReference type="Proteomes" id="UP000185744"/>
    </source>
</evidence>
<protein>
    <recommendedName>
        <fullName evidence="3">Zn finger protein</fullName>
    </recommendedName>
</protein>
<comment type="caution">
    <text evidence="1">The sequence shown here is derived from an EMBL/GenBank/DDBJ whole genome shotgun (WGS) entry which is preliminary data.</text>
</comment>
<name>A0A1Q6DU61_METT1</name>
<dbReference type="EMBL" id="MSDW01000001">
    <property type="protein sequence ID" value="OKY77910.1"/>
    <property type="molecule type" value="Genomic_DNA"/>
</dbReference>
<accession>A0A1Q6DU61</accession>
<keyword evidence="2" id="KW-1185">Reference proteome</keyword>
<reference evidence="1" key="1">
    <citation type="submission" date="2016-12" db="EMBL/GenBank/DDBJ databases">
        <title>Discovery of methanogenic haloarchaea.</title>
        <authorList>
            <person name="Sorokin D.Y."/>
            <person name="Makarova K.S."/>
            <person name="Abbas B."/>
            <person name="Ferrer M."/>
            <person name="Golyshin P.N."/>
        </authorList>
    </citation>
    <scope>NUCLEOTIDE SEQUENCE [LARGE SCALE GENOMIC DNA]</scope>
    <source>
        <strain evidence="1">HMET1</strain>
    </source>
</reference>
<gene>
    <name evidence="1" type="ORF">BTN85_0387</name>
</gene>
<sequence>MSKESENTENGSSDEEENYRMSGLKECGFDNKTCRRCESDGKPVLEAGGGNAVIYLCPECLHLWGVNHDEKKIEEIPKELEHYEVIVEKIKEEYKDFF</sequence>
<organism evidence="1 2">
    <name type="scientific">Methanohalarchaeum thermophilum</name>
    <dbReference type="NCBI Taxonomy" id="1903181"/>
    <lineage>
        <taxon>Archaea</taxon>
        <taxon>Methanobacteriati</taxon>
        <taxon>Methanobacteriota</taxon>
        <taxon>Methanonatronarchaeia</taxon>
        <taxon>Methanonatronarchaeales</taxon>
        <taxon>Methanonatronarchaeaceae</taxon>
        <taxon>Candidatus Methanohalarchaeum</taxon>
    </lineage>
</organism>
<dbReference type="Proteomes" id="UP000185744">
    <property type="component" value="Unassembled WGS sequence"/>
</dbReference>
<proteinExistence type="predicted"/>